<dbReference type="InterPro" id="IPR015079">
    <property type="entry name" value="DUF1889"/>
</dbReference>
<dbReference type="AlphaFoldDB" id="A0AAN0KCH3"/>
<organism evidence="1 2">
    <name type="scientific">Pectobacterium araliae</name>
    <dbReference type="NCBI Taxonomy" id="3073862"/>
    <lineage>
        <taxon>Bacteria</taxon>
        <taxon>Pseudomonadati</taxon>
        <taxon>Pseudomonadota</taxon>
        <taxon>Gammaproteobacteria</taxon>
        <taxon>Enterobacterales</taxon>
        <taxon>Pectobacteriaceae</taxon>
        <taxon>Pectobacterium</taxon>
    </lineage>
</organism>
<name>A0AAN0KCH3_9GAMM</name>
<accession>A0AAN0KCH3</accession>
<dbReference type="RefSeq" id="WP_338659337.1">
    <property type="nucleotide sequence ID" value="NZ_AP028908.1"/>
</dbReference>
<dbReference type="Proteomes" id="UP001377830">
    <property type="component" value="Chromosome"/>
</dbReference>
<dbReference type="EMBL" id="AP028908">
    <property type="protein sequence ID" value="BES86271.1"/>
    <property type="molecule type" value="Genomic_DNA"/>
</dbReference>
<dbReference type="Pfam" id="PF08986">
    <property type="entry name" value="DUF1889"/>
    <property type="match status" value="1"/>
</dbReference>
<evidence type="ECO:0000313" key="2">
    <source>
        <dbReference type="Proteomes" id="UP001377830"/>
    </source>
</evidence>
<evidence type="ECO:0000313" key="1">
    <source>
        <dbReference type="EMBL" id="BES86271.1"/>
    </source>
</evidence>
<keyword evidence="2" id="KW-1185">Reference proteome</keyword>
<gene>
    <name evidence="1" type="ORF">PEC302110_33680</name>
</gene>
<dbReference type="KEGG" id="parl:PEC302110_33680"/>
<dbReference type="Gene3D" id="1.20.1290.30">
    <property type="match status" value="1"/>
</dbReference>
<dbReference type="SUPFAM" id="SSF140670">
    <property type="entry name" value="YoaC-like"/>
    <property type="match status" value="1"/>
</dbReference>
<dbReference type="InterPro" id="IPR037210">
    <property type="entry name" value="YoaC-like_sf"/>
</dbReference>
<protein>
    <submittedName>
        <fullName evidence="1">DUF1889 family protein</fullName>
    </submittedName>
</protein>
<sequence length="100" mass="11103">MSAIIDKALDYISSMNTSTSAPHPMDESRAKEMFKYLKGVDNPISADAIYARGVQNGWDSGFTKKMAEWADKVASGGRVIVKHPGYFSENMQEELRALIE</sequence>
<reference evidence="2" key="1">
    <citation type="journal article" date="2024" name="Int. J. Syst. Evol. Microbiol.">
        <title>Pectobacterium araliae sp. nov., a pathogen causing bacterial soft rot of Japanese angelica tree in Japan.</title>
        <authorList>
            <person name="Sawada H."/>
            <person name="Someya N."/>
            <person name="Morohoshi T."/>
            <person name="Ono M."/>
            <person name="Satou M."/>
        </authorList>
    </citation>
    <scope>NUCLEOTIDE SEQUENCE [LARGE SCALE GENOMIC DNA]</scope>
    <source>
        <strain evidence="2">MAFF 302110</strain>
    </source>
</reference>
<proteinExistence type="predicted"/>